<sequence length="168" mass="17744">MRFFTTTVVAAVLTATATMAVPANAAHQARGLVSQDTHLHRRFADVVDAIYARGVQDGLDARSNQEHRRAYIRRDSAHLLKRATGGGLPPVAHIPIGENHRDNVPIIGHASAPLPPVEGNAAGIVDHRPTPAPANAGPIRTGQHDPGAPGVPPRPAPNQGEAGRPERR</sequence>
<dbReference type="AlphaFoldDB" id="A0A4R0RCA9"/>
<feature type="chain" id="PRO_5020676490" evidence="2">
    <location>
        <begin position="26"/>
        <end position="168"/>
    </location>
</feature>
<evidence type="ECO:0000256" key="2">
    <source>
        <dbReference type="SAM" id="SignalP"/>
    </source>
</evidence>
<evidence type="ECO:0000313" key="4">
    <source>
        <dbReference type="Proteomes" id="UP000292702"/>
    </source>
</evidence>
<protein>
    <submittedName>
        <fullName evidence="3">Uncharacterized protein</fullName>
    </submittedName>
</protein>
<comment type="caution">
    <text evidence="3">The sequence shown here is derived from an EMBL/GenBank/DDBJ whole genome shotgun (WGS) entry which is preliminary data.</text>
</comment>
<proteinExistence type="predicted"/>
<accession>A0A4R0RCA9</accession>
<organism evidence="3 4">
    <name type="scientific">Steccherinum ochraceum</name>
    <dbReference type="NCBI Taxonomy" id="92696"/>
    <lineage>
        <taxon>Eukaryota</taxon>
        <taxon>Fungi</taxon>
        <taxon>Dikarya</taxon>
        <taxon>Basidiomycota</taxon>
        <taxon>Agaricomycotina</taxon>
        <taxon>Agaricomycetes</taxon>
        <taxon>Polyporales</taxon>
        <taxon>Steccherinaceae</taxon>
        <taxon>Steccherinum</taxon>
    </lineage>
</organism>
<dbReference type="EMBL" id="RWJN01000323">
    <property type="protein sequence ID" value="TCD63085.1"/>
    <property type="molecule type" value="Genomic_DNA"/>
</dbReference>
<evidence type="ECO:0000256" key="1">
    <source>
        <dbReference type="SAM" id="MobiDB-lite"/>
    </source>
</evidence>
<keyword evidence="4" id="KW-1185">Reference proteome</keyword>
<feature type="signal peptide" evidence="2">
    <location>
        <begin position="1"/>
        <end position="25"/>
    </location>
</feature>
<dbReference type="Proteomes" id="UP000292702">
    <property type="component" value="Unassembled WGS sequence"/>
</dbReference>
<name>A0A4R0RCA9_9APHY</name>
<feature type="region of interest" description="Disordered" evidence="1">
    <location>
        <begin position="119"/>
        <end position="168"/>
    </location>
</feature>
<evidence type="ECO:0000313" key="3">
    <source>
        <dbReference type="EMBL" id="TCD63085.1"/>
    </source>
</evidence>
<gene>
    <name evidence="3" type="ORF">EIP91_006012</name>
</gene>
<reference evidence="3 4" key="1">
    <citation type="submission" date="2018-11" db="EMBL/GenBank/DDBJ databases">
        <title>Genome assembly of Steccherinum ochraceum LE-BIN_3174, the white-rot fungus of the Steccherinaceae family (The Residual Polyporoid clade, Polyporales, Basidiomycota).</title>
        <authorList>
            <person name="Fedorova T.V."/>
            <person name="Glazunova O.A."/>
            <person name="Landesman E.O."/>
            <person name="Moiseenko K.V."/>
            <person name="Psurtseva N.V."/>
            <person name="Savinova O.S."/>
            <person name="Shakhova N.V."/>
            <person name="Tyazhelova T.V."/>
            <person name="Vasina D.V."/>
        </authorList>
    </citation>
    <scope>NUCLEOTIDE SEQUENCE [LARGE SCALE GENOMIC DNA]</scope>
    <source>
        <strain evidence="3 4">LE-BIN_3174</strain>
    </source>
</reference>
<keyword evidence="2" id="KW-0732">Signal</keyword>